<name>A0ACA9K7K7_9GLOM</name>
<evidence type="ECO:0000313" key="2">
    <source>
        <dbReference type="Proteomes" id="UP000789366"/>
    </source>
</evidence>
<dbReference type="EMBL" id="CAJVPW010000509">
    <property type="protein sequence ID" value="CAG8456827.1"/>
    <property type="molecule type" value="Genomic_DNA"/>
</dbReference>
<reference evidence="1" key="1">
    <citation type="submission" date="2021-06" db="EMBL/GenBank/DDBJ databases">
        <authorList>
            <person name="Kallberg Y."/>
            <person name="Tangrot J."/>
            <person name="Rosling A."/>
        </authorList>
    </citation>
    <scope>NUCLEOTIDE SEQUENCE</scope>
    <source>
        <strain evidence="1">28 12/20/2015</strain>
    </source>
</reference>
<keyword evidence="2" id="KW-1185">Reference proteome</keyword>
<comment type="caution">
    <text evidence="1">The sequence shown here is derived from an EMBL/GenBank/DDBJ whole genome shotgun (WGS) entry which is preliminary data.</text>
</comment>
<sequence length="126" mass="14145">MLAEGWFSITMSKSNILRVATFNIRYDAYRGLPDPSTEATINTSGEKPWNSRRRKVADTILFHRVDIVGLQEVLKNQLSDLEALLGQDWQWVGVGRDDGKEADINSNVVLQTPDIPGSKDWDSSLP</sequence>
<protein>
    <submittedName>
        <fullName evidence="1">10750_t:CDS:1</fullName>
    </submittedName>
</protein>
<feature type="non-terminal residue" evidence="1">
    <location>
        <position position="126"/>
    </location>
</feature>
<evidence type="ECO:0000313" key="1">
    <source>
        <dbReference type="EMBL" id="CAG8456827.1"/>
    </source>
</evidence>
<organism evidence="1 2">
    <name type="scientific">Cetraspora pellucida</name>
    <dbReference type="NCBI Taxonomy" id="1433469"/>
    <lineage>
        <taxon>Eukaryota</taxon>
        <taxon>Fungi</taxon>
        <taxon>Fungi incertae sedis</taxon>
        <taxon>Mucoromycota</taxon>
        <taxon>Glomeromycotina</taxon>
        <taxon>Glomeromycetes</taxon>
        <taxon>Diversisporales</taxon>
        <taxon>Gigasporaceae</taxon>
        <taxon>Cetraspora</taxon>
    </lineage>
</organism>
<dbReference type="Proteomes" id="UP000789366">
    <property type="component" value="Unassembled WGS sequence"/>
</dbReference>
<gene>
    <name evidence="1" type="ORF">SPELUC_LOCUS1075</name>
</gene>
<proteinExistence type="predicted"/>
<accession>A0ACA9K7K7</accession>